<gene>
    <name evidence="2" type="ordered locus">KNP414_01863</name>
</gene>
<dbReference type="Proteomes" id="UP000006620">
    <property type="component" value="Chromosome"/>
</dbReference>
<dbReference type="NCBIfam" id="NF041644">
    <property type="entry name" value="CBO0543_fam"/>
    <property type="match status" value="1"/>
</dbReference>
<dbReference type="AlphaFoldDB" id="F8FQY7"/>
<dbReference type="EMBL" id="CP002869">
    <property type="protein sequence ID" value="AEI40425.1"/>
    <property type="molecule type" value="Genomic_DNA"/>
</dbReference>
<accession>F8FQY7</accession>
<reference evidence="3" key="1">
    <citation type="submission" date="2011-06" db="EMBL/GenBank/DDBJ databases">
        <title>Complete genome sequence of Paenibacillus mucilaginosus KNP414.</title>
        <authorList>
            <person name="Wang J."/>
            <person name="Hu S."/>
            <person name="Hu X."/>
            <person name="Zhang B."/>
            <person name="Dong D."/>
            <person name="Zhang S."/>
            <person name="Zhao K."/>
            <person name="Wu D."/>
        </authorList>
    </citation>
    <scope>NUCLEOTIDE SEQUENCE [LARGE SCALE GENOMIC DNA]</scope>
    <source>
        <strain evidence="3">KNP414</strain>
    </source>
</reference>
<keyword evidence="1" id="KW-0812">Transmembrane</keyword>
<feature type="transmembrane region" description="Helical" evidence="1">
    <location>
        <begin position="157"/>
        <end position="175"/>
    </location>
</feature>
<protein>
    <submittedName>
        <fullName evidence="2">Uncharacterized protein</fullName>
    </submittedName>
</protein>
<feature type="transmembrane region" description="Helical" evidence="1">
    <location>
        <begin position="126"/>
        <end position="145"/>
    </location>
</feature>
<name>F8FQY7_PAEMK</name>
<keyword evidence="1" id="KW-1133">Transmembrane helix</keyword>
<organism evidence="2 3">
    <name type="scientific">Paenibacillus mucilaginosus (strain KNP414)</name>
    <dbReference type="NCBI Taxonomy" id="1036673"/>
    <lineage>
        <taxon>Bacteria</taxon>
        <taxon>Bacillati</taxon>
        <taxon>Bacillota</taxon>
        <taxon>Bacilli</taxon>
        <taxon>Bacillales</taxon>
        <taxon>Paenibacillaceae</taxon>
        <taxon>Paenibacillus</taxon>
    </lineage>
</organism>
<evidence type="ECO:0000313" key="3">
    <source>
        <dbReference type="Proteomes" id="UP000006620"/>
    </source>
</evidence>
<dbReference type="InterPro" id="IPR048147">
    <property type="entry name" value="CBO0543-like"/>
</dbReference>
<evidence type="ECO:0000313" key="2">
    <source>
        <dbReference type="EMBL" id="AEI40425.1"/>
    </source>
</evidence>
<keyword evidence="1" id="KW-0472">Membrane</keyword>
<feature type="transmembrane region" description="Helical" evidence="1">
    <location>
        <begin position="36"/>
        <end position="55"/>
    </location>
</feature>
<sequence>MTFEEALKKVNEANEKIVEANRMVSDAIMHSFLFTWRWWIGVSLIVLPWIAWLIFRDKQSTGRLLTAGFFVMIFSAVLDTIGIENGLWAYPVKVIPSPTLSFSLRLSVLPVIAMFFIQFKPKVNPFLKAIIYGSFAAFVGLPLLSMIDMYKRIHWEYAYSCFILTGMYLCSYWFYNLNSFERVQPLKPAGTAVEMNMSFLRKKQKIK</sequence>
<dbReference type="HOGENOM" id="CLU_112019_0_0_9"/>
<dbReference type="RefSeq" id="WP_013915587.1">
    <property type="nucleotide sequence ID" value="NC_015690.1"/>
</dbReference>
<dbReference type="PATRIC" id="fig|1036673.3.peg.1658"/>
<dbReference type="KEGG" id="pms:KNP414_01863"/>
<feature type="transmembrane region" description="Helical" evidence="1">
    <location>
        <begin position="67"/>
        <end position="90"/>
    </location>
</feature>
<evidence type="ECO:0000256" key="1">
    <source>
        <dbReference type="SAM" id="Phobius"/>
    </source>
</evidence>
<reference evidence="2 3" key="2">
    <citation type="journal article" date="2013" name="Genome Announc.">
        <title>Genome Sequence of Growth-Improving Paenibacillus mucilaginosus Strain KNP414.</title>
        <authorList>
            <person name="Lu J.J."/>
            <person name="Wang J.F."/>
            <person name="Hu X.F."/>
        </authorList>
    </citation>
    <scope>NUCLEOTIDE SEQUENCE [LARGE SCALE GENOMIC DNA]</scope>
    <source>
        <strain evidence="2 3">KNP414</strain>
    </source>
</reference>
<feature type="transmembrane region" description="Helical" evidence="1">
    <location>
        <begin position="102"/>
        <end position="119"/>
    </location>
</feature>
<proteinExistence type="predicted"/>